<dbReference type="Gene3D" id="3.60.10.10">
    <property type="entry name" value="Endonuclease/exonuclease/phosphatase"/>
    <property type="match status" value="1"/>
</dbReference>
<keyword evidence="4" id="KW-1185">Reference proteome</keyword>
<organism evidence="3 4">
    <name type="scientific">Mucinivorans hirudinis</name>
    <dbReference type="NCBI Taxonomy" id="1433126"/>
    <lineage>
        <taxon>Bacteria</taxon>
        <taxon>Pseudomonadati</taxon>
        <taxon>Bacteroidota</taxon>
        <taxon>Bacteroidia</taxon>
        <taxon>Bacteroidales</taxon>
        <taxon>Rikenellaceae</taxon>
        <taxon>Mucinivorans</taxon>
    </lineage>
</organism>
<dbReference type="EMBL" id="HG934468">
    <property type="protein sequence ID" value="CDN32265.1"/>
    <property type="molecule type" value="Genomic_DNA"/>
</dbReference>
<dbReference type="AlphaFoldDB" id="A0A060R9H3"/>
<name>A0A060R9H3_9BACT</name>
<keyword evidence="3" id="KW-0378">Hydrolase</keyword>
<keyword evidence="1" id="KW-0812">Transmembrane</keyword>
<dbReference type="STRING" id="1433126.BN938_2193"/>
<dbReference type="InterPro" id="IPR036691">
    <property type="entry name" value="Endo/exonu/phosph_ase_sf"/>
</dbReference>
<dbReference type="SUPFAM" id="SSF56219">
    <property type="entry name" value="DNase I-like"/>
    <property type="match status" value="1"/>
</dbReference>
<evidence type="ECO:0000313" key="4">
    <source>
        <dbReference type="Proteomes" id="UP000027616"/>
    </source>
</evidence>
<keyword evidence="1" id="KW-0472">Membrane</keyword>
<feature type="domain" description="Endonuclease/exonuclease/phosphatase" evidence="2">
    <location>
        <begin position="60"/>
        <end position="337"/>
    </location>
</feature>
<reference evidence="3 4" key="1">
    <citation type="journal article" date="2015" name="Genome Announc.">
        <title>Complete Genome Sequence of the Novel Leech Symbiont Mucinivorans hirudinis M3T.</title>
        <authorList>
            <person name="Nelson M.C."/>
            <person name="Bomar L."/>
            <person name="Graf J."/>
        </authorList>
    </citation>
    <scope>NUCLEOTIDE SEQUENCE [LARGE SCALE GENOMIC DNA]</scope>
    <source>
        <strain evidence="4">M3</strain>
    </source>
</reference>
<dbReference type="Proteomes" id="UP000027616">
    <property type="component" value="Chromosome I"/>
</dbReference>
<gene>
    <name evidence="3" type="ORF">BN938_2193</name>
</gene>
<sequence length="348" mass="39311">MVKRILIKLAIWLPVTALIFAAAFIVVMRSTEWMPDEVEYQSVAGMTPDVIQKDTLKIVSWNIGYAGLGSDMDFFYDGGTKTRTSRERTIKNLKDITAFLKQHRDADFILLQEVDFNSKRSYHINEYDSLRAALPEFLGWWGINYQSQYVPIPLSDPIGRVKSGVVILSRHIPVNVLRLQYPSRVSFPQRMFDLKRCLLAASFAIGNDKILYINNTHNSAYDNGGMRAVEFAFLKNYLSDKPLSVTAGDWNSNPPGYKASQRELQDKHFSVISLSSNDFPQGFRVLADTTVKSVRYGYEPYNAQTTTRSAIDFALLGGDVEPVSVETVDLGFENSDHNPVLLTVKLSR</sequence>
<keyword evidence="3" id="KW-0255">Endonuclease</keyword>
<dbReference type="Pfam" id="PF03372">
    <property type="entry name" value="Exo_endo_phos"/>
    <property type="match status" value="1"/>
</dbReference>
<protein>
    <submittedName>
        <fullName evidence="3">Endonuclease/Exonuclease/phosphatase family protein</fullName>
    </submittedName>
</protein>
<dbReference type="GO" id="GO:0004519">
    <property type="term" value="F:endonuclease activity"/>
    <property type="evidence" value="ECO:0007669"/>
    <property type="project" value="UniProtKB-KW"/>
</dbReference>
<keyword evidence="1" id="KW-1133">Transmembrane helix</keyword>
<dbReference type="HOGENOM" id="CLU_065532_0_0_10"/>
<keyword evidence="3" id="KW-0269">Exonuclease</keyword>
<evidence type="ECO:0000313" key="3">
    <source>
        <dbReference type="EMBL" id="CDN32265.1"/>
    </source>
</evidence>
<dbReference type="InterPro" id="IPR005135">
    <property type="entry name" value="Endo/exonuclease/phosphatase"/>
</dbReference>
<dbReference type="KEGG" id="rbc:BN938_2193"/>
<feature type="transmembrane region" description="Helical" evidence="1">
    <location>
        <begin position="9"/>
        <end position="28"/>
    </location>
</feature>
<keyword evidence="3" id="KW-0540">Nuclease</keyword>
<dbReference type="OrthoDB" id="712861at2"/>
<dbReference type="eggNOG" id="COG3568">
    <property type="taxonomic scope" value="Bacteria"/>
</dbReference>
<proteinExistence type="predicted"/>
<evidence type="ECO:0000256" key="1">
    <source>
        <dbReference type="SAM" id="Phobius"/>
    </source>
</evidence>
<evidence type="ECO:0000259" key="2">
    <source>
        <dbReference type="Pfam" id="PF03372"/>
    </source>
</evidence>
<accession>A0A060R9H3</accession>
<dbReference type="GO" id="GO:0004527">
    <property type="term" value="F:exonuclease activity"/>
    <property type="evidence" value="ECO:0007669"/>
    <property type="project" value="UniProtKB-KW"/>
</dbReference>